<dbReference type="HAMAP" id="MF_01348">
    <property type="entry name" value="Ycf48"/>
    <property type="match status" value="1"/>
</dbReference>
<sequence length="334" mass="36564">MDSILKSLKRIVTLLAVVLLCVSCSKVPSVSYNPWNVVPLPTEANLNDISFTDDLQHGWLVGSEATLLETADGGKTWELKQLGLDDERSRLNSVSFAGSEGWIVGEPSILLHTTDTGDSWEQIPLSDKLPGSPLTIVALGSKSAEMTTNVGAIYRTEDGGRTWKAMVEEAVGVIRNLDRSPDGKYIAVSAKGNFFSMWEPGQSAWAPHNRNSSRRIQNMGFAADGRLWMLARGGQLQFSTPDDPENWDEAIYPELSTSWGLLDLAYRTSDELWIGGGSGNLLRSTDGGITWEKDRDVEDVPSNFYKVLFLNEETGFAIGQQGILLKYEGASEAA</sequence>
<dbReference type="RefSeq" id="WP_207086234.1">
    <property type="nucleotide sequence ID" value="NZ_JAFLQW010000019.1"/>
</dbReference>
<keyword evidence="1 4" id="KW-0602">Photosynthesis</keyword>
<evidence type="ECO:0000256" key="3">
    <source>
        <dbReference type="ARBA" id="ARBA00023276"/>
    </source>
</evidence>
<evidence type="ECO:0000313" key="8">
    <source>
        <dbReference type="Proteomes" id="UP000664844"/>
    </source>
</evidence>
<evidence type="ECO:0000256" key="1">
    <source>
        <dbReference type="ARBA" id="ARBA00022531"/>
    </source>
</evidence>
<accession>A0ABS3FKN8</accession>
<keyword evidence="8" id="KW-1185">Reference proteome</keyword>
<dbReference type="NCBIfam" id="NF010237">
    <property type="entry name" value="PRK13684.1"/>
    <property type="match status" value="1"/>
</dbReference>
<comment type="similarity">
    <text evidence="4 5">Belongs to the Ycf48 family.</text>
</comment>
<evidence type="ECO:0000256" key="2">
    <source>
        <dbReference type="ARBA" id="ARBA00022729"/>
    </source>
</evidence>
<dbReference type="InterPro" id="IPR015943">
    <property type="entry name" value="WD40/YVTN_repeat-like_dom_sf"/>
</dbReference>
<dbReference type="InterPro" id="IPR016705">
    <property type="entry name" value="Ycf48/Hcf136"/>
</dbReference>
<keyword evidence="3 4" id="KW-0604">Photosystem II</keyword>
<evidence type="ECO:0000256" key="5">
    <source>
        <dbReference type="PIRNR" id="PIRNR017875"/>
    </source>
</evidence>
<name>A0ABS3FKN8_9CYAN</name>
<dbReference type="InterPro" id="IPR028203">
    <property type="entry name" value="PSII_CF48-like_dom"/>
</dbReference>
<comment type="caution">
    <text evidence="7">The sequence shown here is derived from an EMBL/GenBank/DDBJ whole genome shotgun (WGS) entry which is preliminary data.</text>
</comment>
<evidence type="ECO:0000256" key="4">
    <source>
        <dbReference type="HAMAP-Rule" id="MF_01348"/>
    </source>
</evidence>
<reference evidence="7 8" key="1">
    <citation type="submission" date="2021-03" db="EMBL/GenBank/DDBJ databases">
        <title>Metabolic Capacity of the Antarctic Cyanobacterium Phormidium pseudopriestleyi that Sustains Oxygenic Photosynthesis in the Presence of Hydrogen Sulfide.</title>
        <authorList>
            <person name="Lumian J.E."/>
            <person name="Jungblut A.D."/>
            <person name="Dillon M.L."/>
            <person name="Hawes I."/>
            <person name="Doran P.T."/>
            <person name="Mackey T.J."/>
            <person name="Dick G.J."/>
            <person name="Grettenberger C.L."/>
            <person name="Sumner D.Y."/>
        </authorList>
    </citation>
    <scope>NUCLEOTIDE SEQUENCE [LARGE SCALE GENOMIC DNA]</scope>
    <source>
        <strain evidence="7 8">FRX01</strain>
    </source>
</reference>
<dbReference type="Gene3D" id="2.130.10.10">
    <property type="entry name" value="YVTN repeat-like/Quinoprotein amine dehydrogenase"/>
    <property type="match status" value="1"/>
</dbReference>
<dbReference type="EMBL" id="JAFLQW010000019">
    <property type="protein sequence ID" value="MBO0347655.1"/>
    <property type="molecule type" value="Genomic_DNA"/>
</dbReference>
<proteinExistence type="inferred from homology"/>
<feature type="domain" description="Photosynthesis system II assembly factor Ycf48/Hcf136-like" evidence="6">
    <location>
        <begin position="28"/>
        <end position="327"/>
    </location>
</feature>
<gene>
    <name evidence="4" type="primary">ycf48</name>
    <name evidence="7" type="ORF">J0895_00725</name>
</gene>
<keyword evidence="2 4" id="KW-0732">Signal</keyword>
<evidence type="ECO:0000259" key="6">
    <source>
        <dbReference type="Pfam" id="PF14870"/>
    </source>
</evidence>
<dbReference type="SUPFAM" id="SSF110296">
    <property type="entry name" value="Oligoxyloglucan reducing end-specific cellobiohydrolase"/>
    <property type="match status" value="1"/>
</dbReference>
<dbReference type="Proteomes" id="UP000664844">
    <property type="component" value="Unassembled WGS sequence"/>
</dbReference>
<dbReference type="PANTHER" id="PTHR47199:SF2">
    <property type="entry name" value="PHOTOSYSTEM II STABILITY_ASSEMBLY FACTOR HCF136, CHLOROPLASTIC"/>
    <property type="match status" value="1"/>
</dbReference>
<comment type="domain">
    <text evidence="4">A 7-bladed beta-propeller torus, about 55 by 55 Angstroms, with a depth of about 25 Angstroms and a central pore.</text>
</comment>
<keyword evidence="4" id="KW-0793">Thylakoid</keyword>
<dbReference type="PIRSF" id="PIRSF017875">
    <property type="entry name" value="PSII_HCF136"/>
    <property type="match status" value="1"/>
</dbReference>
<comment type="function">
    <text evidence="4">A factor required for optimal assembly of photosystem II (PSII), acting in the early stages of PSII assembly. Also plays a role in replacement of photodamaged D1 (psbA). Assists YidC in synthesis of chlorophyll-binding proteins.</text>
</comment>
<protein>
    <recommendedName>
        <fullName evidence="4 5">Photosystem II assembly protein Ycf48</fullName>
    </recommendedName>
</protein>
<comment type="subcellular location">
    <subcellularLocation>
        <location evidence="4">Cellular thylakoid lumen</location>
    </subcellularLocation>
    <text evidence="4">Associated with a PSII precusor complex on the lumenal side of the thylakoid membrane.</text>
</comment>
<organism evidence="7 8">
    <name type="scientific">Phormidium pseudopriestleyi FRX01</name>
    <dbReference type="NCBI Taxonomy" id="1759528"/>
    <lineage>
        <taxon>Bacteria</taxon>
        <taxon>Bacillati</taxon>
        <taxon>Cyanobacteriota</taxon>
        <taxon>Cyanophyceae</taxon>
        <taxon>Oscillatoriophycideae</taxon>
        <taxon>Oscillatoriales</taxon>
        <taxon>Oscillatoriaceae</taxon>
        <taxon>Phormidium</taxon>
    </lineage>
</organism>
<dbReference type="Pfam" id="PF14870">
    <property type="entry name" value="PSII_BNR"/>
    <property type="match status" value="1"/>
</dbReference>
<evidence type="ECO:0000313" key="7">
    <source>
        <dbReference type="EMBL" id="MBO0347655.1"/>
    </source>
</evidence>
<dbReference type="PANTHER" id="PTHR47199">
    <property type="entry name" value="PHOTOSYSTEM II STABILITY/ASSEMBLY FACTOR HCF136, CHLOROPLASTIC"/>
    <property type="match status" value="1"/>
</dbReference>